<evidence type="ECO:0000313" key="1">
    <source>
        <dbReference type="EMBL" id="GKX67552.1"/>
    </source>
</evidence>
<proteinExistence type="predicted"/>
<dbReference type="Proteomes" id="UP001058074">
    <property type="component" value="Unassembled WGS sequence"/>
</dbReference>
<organism evidence="1 2">
    <name type="scientific">Inconstantimicrobium mannanitabidum</name>
    <dbReference type="NCBI Taxonomy" id="1604901"/>
    <lineage>
        <taxon>Bacteria</taxon>
        <taxon>Bacillati</taxon>
        <taxon>Bacillota</taxon>
        <taxon>Clostridia</taxon>
        <taxon>Eubacteriales</taxon>
        <taxon>Clostridiaceae</taxon>
        <taxon>Inconstantimicrobium</taxon>
    </lineage>
</organism>
<keyword evidence="2" id="KW-1185">Reference proteome</keyword>
<evidence type="ECO:0000313" key="2">
    <source>
        <dbReference type="Proteomes" id="UP001058074"/>
    </source>
</evidence>
<protein>
    <submittedName>
        <fullName evidence="1">Ribose-5-phosphate isomerase</fullName>
    </submittedName>
</protein>
<name>A0ACB5RE58_9CLOT</name>
<keyword evidence="1" id="KW-0413">Isomerase</keyword>
<sequence length="228" mass="25059">MDEENLRKVCAEKAIGYIKNNTVIGLGAGRNIACLIELISKEIQHNLKIKIVTPSDNTRSLCIKYGVEVVPTCFVDEIDVAFDGCGEVDEMFYASKGGGGIFSKEKLIASMAKEYILLIDEKKLTKKLNCKCPISLEITKDSLAYVSTMVRSLGGNPVARVSYNKDGYLITDDGNLLLDIKFEDIRDLKKLNNDLNEINGVIATSIFTKEVTKIIVAGDAGVRIISRT</sequence>
<accession>A0ACB5RE58</accession>
<reference evidence="1" key="1">
    <citation type="journal article" date="2025" name="Int. J. Syst. Evol. Microbiol.">
        <title>Inconstantimicrobium mannanitabidum sp. nov., a novel member of the family Clostridiaceae isolated from anoxic soil under the treatment of reductive soil disinfestation.</title>
        <authorList>
            <person name="Ueki A."/>
            <person name="Tonouchi A."/>
            <person name="Honma S."/>
            <person name="Kaku N."/>
            <person name="Ueki K."/>
        </authorList>
    </citation>
    <scope>NUCLEOTIDE SEQUENCE</scope>
    <source>
        <strain evidence="1">TW13</strain>
    </source>
</reference>
<dbReference type="EMBL" id="BROD01000001">
    <property type="protein sequence ID" value="GKX67552.1"/>
    <property type="molecule type" value="Genomic_DNA"/>
</dbReference>
<gene>
    <name evidence="1" type="primary">rpiA</name>
    <name evidence="1" type="ORF">rsdtw13_28100</name>
</gene>
<comment type="caution">
    <text evidence="1">The sequence shown here is derived from an EMBL/GenBank/DDBJ whole genome shotgun (WGS) entry which is preliminary data.</text>
</comment>